<reference evidence="1 2" key="1">
    <citation type="submission" date="2016-10" db="EMBL/GenBank/DDBJ databases">
        <authorList>
            <person name="de Groot N.N."/>
        </authorList>
    </citation>
    <scope>NUCLEOTIDE SEQUENCE [LARGE SCALE GENOMIC DNA]</scope>
    <source>
        <strain evidence="1 2">DSM 22900</strain>
    </source>
</reference>
<dbReference type="EMBL" id="FOLL01000013">
    <property type="protein sequence ID" value="SFC53094.1"/>
    <property type="molecule type" value="Genomic_DNA"/>
</dbReference>
<keyword evidence="2" id="KW-1185">Reference proteome</keyword>
<name>A0A1I1JWZ3_9SPHI</name>
<sequence length="71" mass="8629">MATYWVPYAQKQLIALPEGKMVTQHYSNFLYYMELMELRLTNDIVVPYRVLQRTLFLFHMLEDLHQRLIGH</sequence>
<evidence type="ECO:0000313" key="2">
    <source>
        <dbReference type="Proteomes" id="UP000199577"/>
    </source>
</evidence>
<dbReference type="RefSeq" id="WP_090974207.1">
    <property type="nucleotide sequence ID" value="NZ_FOLL01000013.1"/>
</dbReference>
<gene>
    <name evidence="1" type="ORF">SAMN05421747_113112</name>
</gene>
<dbReference type="AlphaFoldDB" id="A0A1I1JWZ3"/>
<dbReference type="OrthoDB" id="771407at2"/>
<dbReference type="Proteomes" id="UP000199577">
    <property type="component" value="Unassembled WGS sequence"/>
</dbReference>
<accession>A0A1I1JWZ3</accession>
<proteinExistence type="predicted"/>
<protein>
    <submittedName>
        <fullName evidence="1">Uncharacterized protein</fullName>
    </submittedName>
</protein>
<organism evidence="1 2">
    <name type="scientific">Parapedobacter composti</name>
    <dbReference type="NCBI Taxonomy" id="623281"/>
    <lineage>
        <taxon>Bacteria</taxon>
        <taxon>Pseudomonadati</taxon>
        <taxon>Bacteroidota</taxon>
        <taxon>Sphingobacteriia</taxon>
        <taxon>Sphingobacteriales</taxon>
        <taxon>Sphingobacteriaceae</taxon>
        <taxon>Parapedobacter</taxon>
    </lineage>
</organism>
<evidence type="ECO:0000313" key="1">
    <source>
        <dbReference type="EMBL" id="SFC53094.1"/>
    </source>
</evidence>